<comment type="caution">
    <text evidence="4">The sequence shown here is derived from an EMBL/GenBank/DDBJ whole genome shotgun (WGS) entry which is preliminary data.</text>
</comment>
<feature type="compositionally biased region" description="Low complexity" evidence="1">
    <location>
        <begin position="194"/>
        <end position="216"/>
    </location>
</feature>
<evidence type="ECO:0000313" key="4">
    <source>
        <dbReference type="EMBL" id="KAF4331604.1"/>
    </source>
</evidence>
<protein>
    <recommendedName>
        <fullName evidence="6">Extracellular serine-rich protein</fullName>
    </recommendedName>
</protein>
<feature type="region of interest" description="Disordered" evidence="1">
    <location>
        <begin position="183"/>
        <end position="220"/>
    </location>
</feature>
<evidence type="ECO:0008006" key="6">
    <source>
        <dbReference type="Google" id="ProtNLM"/>
    </source>
</evidence>
<dbReference type="InterPro" id="IPR052953">
    <property type="entry name" value="Ser-rich/MCO-related"/>
</dbReference>
<gene>
    <name evidence="4" type="ORF">FBEOM_14641</name>
</gene>
<keyword evidence="2" id="KW-0812">Transmembrane</keyword>
<evidence type="ECO:0000256" key="1">
    <source>
        <dbReference type="SAM" id="MobiDB-lite"/>
    </source>
</evidence>
<keyword evidence="3" id="KW-0732">Signal</keyword>
<dbReference type="InterPro" id="IPR008972">
    <property type="entry name" value="Cupredoxin"/>
</dbReference>
<dbReference type="AlphaFoldDB" id="A0A9P5DQW5"/>
<reference evidence="4" key="2">
    <citation type="submission" date="2020-02" db="EMBL/GenBank/DDBJ databases">
        <title>Identification and distribution of gene clusters putatively required for synthesis of sphingolipid metabolism inhibitors in phylogenetically diverse species of the filamentous fungus Fusarium.</title>
        <authorList>
            <person name="Kim H.-S."/>
            <person name="Busman M."/>
            <person name="Brown D.W."/>
            <person name="Divon H."/>
            <person name="Uhlig S."/>
            <person name="Proctor R.H."/>
        </authorList>
    </citation>
    <scope>NUCLEOTIDE SEQUENCE</scope>
    <source>
        <strain evidence="4">NRRL 25174</strain>
    </source>
</reference>
<feature type="region of interest" description="Disordered" evidence="1">
    <location>
        <begin position="377"/>
        <end position="396"/>
    </location>
</feature>
<keyword evidence="2" id="KW-0472">Membrane</keyword>
<accession>A0A9P5DQW5</accession>
<keyword evidence="2" id="KW-1133">Transmembrane helix</keyword>
<dbReference type="PANTHER" id="PTHR34883">
    <property type="entry name" value="SERINE-RICH PROTEIN, PUTATIVE-RELATED-RELATED"/>
    <property type="match status" value="1"/>
</dbReference>
<reference evidence="4" key="1">
    <citation type="journal article" date="2017" name="Mycologia">
        <title>Fusarium algeriense, sp. nov., a novel toxigenic crown rot pathogen of durum wheat from Algeria is nested in the Fusarium burgessii species complex.</title>
        <authorList>
            <person name="Laraba I."/>
            <person name="Keddad A."/>
            <person name="Boureghda H."/>
            <person name="Abdallah N."/>
            <person name="Vaughan M.M."/>
            <person name="Proctor R.H."/>
            <person name="Busman M."/>
            <person name="O'Donnell K."/>
        </authorList>
    </citation>
    <scope>NUCLEOTIDE SEQUENCE</scope>
    <source>
        <strain evidence="4">NRRL 25174</strain>
    </source>
</reference>
<dbReference type="SUPFAM" id="SSF49503">
    <property type="entry name" value="Cupredoxins"/>
    <property type="match status" value="1"/>
</dbReference>
<feature type="signal peptide" evidence="3">
    <location>
        <begin position="1"/>
        <end position="20"/>
    </location>
</feature>
<organism evidence="4 5">
    <name type="scientific">Fusarium beomiforme</name>
    <dbReference type="NCBI Taxonomy" id="44412"/>
    <lineage>
        <taxon>Eukaryota</taxon>
        <taxon>Fungi</taxon>
        <taxon>Dikarya</taxon>
        <taxon>Ascomycota</taxon>
        <taxon>Pezizomycotina</taxon>
        <taxon>Sordariomycetes</taxon>
        <taxon>Hypocreomycetidae</taxon>
        <taxon>Hypocreales</taxon>
        <taxon>Nectriaceae</taxon>
        <taxon>Fusarium</taxon>
        <taxon>Fusarium burgessii species complex</taxon>
    </lineage>
</organism>
<sequence length="396" mass="42146">MTMLPKQFLALSSIFVGSWAQNVPETAVLKTTEAPSSTLEEATTNTATGTGVTTHTINVGAAGHKFTPNNITADVGDILEYRFYPDAHWVIRGDFGNPCIPYEYVGTDRTGFSSGPQPVKAITNDAPRFRVRVNNTEPIFYYCGATGSCVRYHMMGVVNPSKNETLDDWFKKANGVDYQLTPGQPFPKEQGFKTSTTSAAPESTTSTTPDSTSSSSYHHGSGNNLGSGAIAGLVIGGAALLILIIGIIYLCGRRGGFNEAYRKTFGNNAMPSNPKGALPVVEAEVGSPNSTVPGFWVYKPMGRIASSSGQSHRNSPPLTPTYNFPHDQNILNTNYYDPSAPIQPCGIIANECSASNSNDLTTCPPARPSKADLVASAELPGQKLAEPAVELPSPEN</sequence>
<name>A0A9P5DQW5_9HYPO</name>
<evidence type="ECO:0000256" key="2">
    <source>
        <dbReference type="SAM" id="Phobius"/>
    </source>
</evidence>
<dbReference type="OrthoDB" id="2331100at2759"/>
<dbReference type="Gene3D" id="2.60.40.420">
    <property type="entry name" value="Cupredoxins - blue copper proteins"/>
    <property type="match status" value="1"/>
</dbReference>
<evidence type="ECO:0000256" key="3">
    <source>
        <dbReference type="SAM" id="SignalP"/>
    </source>
</evidence>
<feature type="chain" id="PRO_5040475828" description="Extracellular serine-rich protein" evidence="3">
    <location>
        <begin position="21"/>
        <end position="396"/>
    </location>
</feature>
<dbReference type="EMBL" id="PVQB02001604">
    <property type="protein sequence ID" value="KAF4331604.1"/>
    <property type="molecule type" value="Genomic_DNA"/>
</dbReference>
<dbReference type="PANTHER" id="PTHR34883:SF8">
    <property type="entry name" value="EXTRACELLULAR SERINE-RICH PROTEIN (AFU_ORTHOLOGUE AFUA_6G00670)"/>
    <property type="match status" value="1"/>
</dbReference>
<feature type="transmembrane region" description="Helical" evidence="2">
    <location>
        <begin position="229"/>
        <end position="252"/>
    </location>
</feature>
<dbReference type="Proteomes" id="UP000730481">
    <property type="component" value="Unassembled WGS sequence"/>
</dbReference>
<keyword evidence="5" id="KW-1185">Reference proteome</keyword>
<proteinExistence type="predicted"/>
<evidence type="ECO:0000313" key="5">
    <source>
        <dbReference type="Proteomes" id="UP000730481"/>
    </source>
</evidence>